<sequence length="566" mass="59600">MTSRQETPTQSTGAHRRHRAPAQRSRAERAERESERGRTQGGRRDGRVRPRGTLPMQPPAHYEPYLDGLFTYCLSILCEHDAAAAALGEVLALAERQRVRLRDPALRRPWLYALARWVCLRRLAAKRREPPRASAAVAEERRAQLASLAWPEAAGTTPEQREALELAVRHQLSAQEVAHVLGLDAEAARTRLARAACEVERTRTALAVVDTGRCAEVAELAGDTRVLLGATLRAELVRHVDDCPLCRRTAERVVAGAPWPGAPGQGAATAVLPLVEAPRSAAYAAILHAMDAGFGRARESTPRFDRRGFPVALADSAARRAQVRHRAVTTAVVAAVVAAPVLAVWAAYRATPLGEGDGPHADGRPASAPDGIDGVPYEKAGSSGPVTGRPGRTSVPSPDAPEATSVVVSGGTPPAASVPPGAGWLQVTARPGRGRTYVTLTASGGAPVHWTASTSAYWLEFSSRSGTLAPGDTVTLVIGVDRALEPRGSWQAEIRFSPGGATVTLRGSSRRSVPPPASSSPTPTTTAPTPPPTTPPPTDTATPTETTDPPTQSPTPTDTAPSPTTS</sequence>
<dbReference type="InterPro" id="IPR013324">
    <property type="entry name" value="RNA_pol_sigma_r3/r4-like"/>
</dbReference>
<dbReference type="Proteomes" id="UP000199341">
    <property type="component" value="Unassembled WGS sequence"/>
</dbReference>
<dbReference type="GO" id="GO:0000428">
    <property type="term" value="C:DNA-directed RNA polymerase complex"/>
    <property type="evidence" value="ECO:0007669"/>
    <property type="project" value="UniProtKB-KW"/>
</dbReference>
<evidence type="ECO:0000313" key="3">
    <source>
        <dbReference type="EMBL" id="SDP37557.1"/>
    </source>
</evidence>
<reference evidence="3 4" key="1">
    <citation type="submission" date="2016-10" db="EMBL/GenBank/DDBJ databases">
        <authorList>
            <person name="de Groot N.N."/>
        </authorList>
    </citation>
    <scope>NUCLEOTIDE SEQUENCE [LARGE SCALE GENOMIC DNA]</scope>
    <source>
        <strain evidence="3 4">CGMCC 4.2022</strain>
    </source>
</reference>
<feature type="compositionally biased region" description="Low complexity" evidence="1">
    <location>
        <begin position="539"/>
        <end position="566"/>
    </location>
</feature>
<feature type="compositionally biased region" description="Pro residues" evidence="1">
    <location>
        <begin position="528"/>
        <end position="538"/>
    </location>
</feature>
<keyword evidence="4" id="KW-1185">Reference proteome</keyword>
<dbReference type="EMBL" id="FNIE01000026">
    <property type="protein sequence ID" value="SDP37557.1"/>
    <property type="molecule type" value="Genomic_DNA"/>
</dbReference>
<dbReference type="STRING" id="310781.SAMN05216259_12611"/>
<protein>
    <submittedName>
        <fullName evidence="3">DNA-directed RNA polymerase specialized sigma subunit, sigma24 family</fullName>
    </submittedName>
</protein>
<dbReference type="InterPro" id="IPR024361">
    <property type="entry name" value="BACON"/>
</dbReference>
<organism evidence="3 4">
    <name type="scientific">Actinacidiphila guanduensis</name>
    <dbReference type="NCBI Taxonomy" id="310781"/>
    <lineage>
        <taxon>Bacteria</taxon>
        <taxon>Bacillati</taxon>
        <taxon>Actinomycetota</taxon>
        <taxon>Actinomycetes</taxon>
        <taxon>Kitasatosporales</taxon>
        <taxon>Streptomycetaceae</taxon>
        <taxon>Actinacidiphila</taxon>
    </lineage>
</organism>
<dbReference type="InterPro" id="IPR036388">
    <property type="entry name" value="WH-like_DNA-bd_sf"/>
</dbReference>
<accession>A0A1H0S7B1</accession>
<evidence type="ECO:0000256" key="1">
    <source>
        <dbReference type="SAM" id="MobiDB-lite"/>
    </source>
</evidence>
<feature type="region of interest" description="Disordered" evidence="1">
    <location>
        <begin position="355"/>
        <end position="421"/>
    </location>
</feature>
<feature type="region of interest" description="Disordered" evidence="1">
    <location>
        <begin position="500"/>
        <end position="566"/>
    </location>
</feature>
<feature type="compositionally biased region" description="Basic and acidic residues" evidence="1">
    <location>
        <begin position="25"/>
        <end position="48"/>
    </location>
</feature>
<feature type="region of interest" description="Disordered" evidence="1">
    <location>
        <begin position="1"/>
        <end position="59"/>
    </location>
</feature>
<dbReference type="AlphaFoldDB" id="A0A1H0S7B1"/>
<keyword evidence="3" id="KW-0804">Transcription</keyword>
<dbReference type="SUPFAM" id="SSF88659">
    <property type="entry name" value="Sigma3 and sigma4 domains of RNA polymerase sigma factors"/>
    <property type="match status" value="1"/>
</dbReference>
<feature type="compositionally biased region" description="Polar residues" evidence="1">
    <location>
        <begin position="1"/>
        <end position="13"/>
    </location>
</feature>
<evidence type="ECO:0000313" key="4">
    <source>
        <dbReference type="Proteomes" id="UP000199341"/>
    </source>
</evidence>
<dbReference type="RefSeq" id="WP_176930735.1">
    <property type="nucleotide sequence ID" value="NZ_FNIE01000026.1"/>
</dbReference>
<keyword evidence="3" id="KW-0240">DNA-directed RNA polymerase</keyword>
<dbReference type="GO" id="GO:0006352">
    <property type="term" value="P:DNA-templated transcription initiation"/>
    <property type="evidence" value="ECO:0007669"/>
    <property type="project" value="InterPro"/>
</dbReference>
<proteinExistence type="predicted"/>
<dbReference type="Gene3D" id="1.10.10.10">
    <property type="entry name" value="Winged helix-like DNA-binding domain superfamily/Winged helix DNA-binding domain"/>
    <property type="match status" value="1"/>
</dbReference>
<name>A0A1H0S7B1_9ACTN</name>
<dbReference type="GO" id="GO:0003700">
    <property type="term" value="F:DNA-binding transcription factor activity"/>
    <property type="evidence" value="ECO:0007669"/>
    <property type="project" value="InterPro"/>
</dbReference>
<evidence type="ECO:0000259" key="2">
    <source>
        <dbReference type="Pfam" id="PF19190"/>
    </source>
</evidence>
<dbReference type="SUPFAM" id="SSF88946">
    <property type="entry name" value="Sigma2 domain of RNA polymerase sigma factors"/>
    <property type="match status" value="1"/>
</dbReference>
<dbReference type="Pfam" id="PF19190">
    <property type="entry name" value="BACON_2"/>
    <property type="match status" value="1"/>
</dbReference>
<gene>
    <name evidence="3" type="ORF">SAMN05216259_12611</name>
</gene>
<dbReference type="InterPro" id="IPR013325">
    <property type="entry name" value="RNA_pol_sigma_r2"/>
</dbReference>
<dbReference type="Gene3D" id="1.10.1740.10">
    <property type="match status" value="1"/>
</dbReference>
<feature type="domain" description="BACON" evidence="2">
    <location>
        <begin position="430"/>
        <end position="491"/>
    </location>
</feature>